<dbReference type="SUPFAM" id="SSF56112">
    <property type="entry name" value="Protein kinase-like (PK-like)"/>
    <property type="match status" value="1"/>
</dbReference>
<dbReference type="InterPro" id="IPR011009">
    <property type="entry name" value="Kinase-like_dom_sf"/>
</dbReference>
<dbReference type="PANTHER" id="PTHR11012:SF30">
    <property type="entry name" value="PROTEIN KINASE-LIKE DOMAIN-CONTAINING"/>
    <property type="match status" value="1"/>
</dbReference>
<dbReference type="InterPro" id="IPR004119">
    <property type="entry name" value="EcKL"/>
</dbReference>
<dbReference type="AlphaFoldDB" id="A0AAV2S0T2"/>
<feature type="domain" description="CHK kinase-like" evidence="1">
    <location>
        <begin position="142"/>
        <end position="326"/>
    </location>
</feature>
<organism evidence="2 3">
    <name type="scientific">Meganyctiphanes norvegica</name>
    <name type="common">Northern krill</name>
    <name type="synonym">Thysanopoda norvegica</name>
    <dbReference type="NCBI Taxonomy" id="48144"/>
    <lineage>
        <taxon>Eukaryota</taxon>
        <taxon>Metazoa</taxon>
        <taxon>Ecdysozoa</taxon>
        <taxon>Arthropoda</taxon>
        <taxon>Crustacea</taxon>
        <taxon>Multicrustacea</taxon>
        <taxon>Malacostraca</taxon>
        <taxon>Eumalacostraca</taxon>
        <taxon>Eucarida</taxon>
        <taxon>Euphausiacea</taxon>
        <taxon>Euphausiidae</taxon>
        <taxon>Meganyctiphanes</taxon>
    </lineage>
</organism>
<protein>
    <recommendedName>
        <fullName evidence="1">CHK kinase-like domain-containing protein</fullName>
    </recommendedName>
</protein>
<gene>
    <name evidence="2" type="ORF">MNOR_LOCUS29974</name>
</gene>
<sequence>MKMIFSSIIQNSDYGGIIMDKCIHKCVQEALYVDKGRGAKLLKLQVKPFSEKECLFHYNVARIEAEFEFNEKTDKTSYILKLNTLRFHKGVQDKSSDMVVKEANFYMHLLNDLNAILIKKSENSLAFQRCYYVNNEKDKELIILEDFQDRGFKLSDKKGTSDVHHASLILKELGRLHAAAILLQQQHSLVDLRVKYKCLKDIKDKEYIDIFVGNSLPFAANLIEKIGGYERTRNWLDLTRRNVYDFHIRTLTHTEFTCQNEYWSNNVVFRYNHEDVPIEAMFIDVLINRSLSIDAALMFFLSHNQDIPPETLLQAYLNSFRNILQDVNGNLSLDIDALSCQAKSSSDSLHESITVVNLLMQSNVYTSITEYKECVQSIFKV</sequence>
<dbReference type="Pfam" id="PF02958">
    <property type="entry name" value="EcKL"/>
    <property type="match status" value="1"/>
</dbReference>
<evidence type="ECO:0000259" key="1">
    <source>
        <dbReference type="SMART" id="SM00587"/>
    </source>
</evidence>
<dbReference type="PANTHER" id="PTHR11012">
    <property type="entry name" value="PROTEIN KINASE-LIKE DOMAIN-CONTAINING"/>
    <property type="match status" value="1"/>
</dbReference>
<dbReference type="Proteomes" id="UP001497623">
    <property type="component" value="Unassembled WGS sequence"/>
</dbReference>
<accession>A0AAV2S0T2</accession>
<dbReference type="EMBL" id="CAXKWB010035719">
    <property type="protein sequence ID" value="CAL4147079.1"/>
    <property type="molecule type" value="Genomic_DNA"/>
</dbReference>
<reference evidence="2 3" key="1">
    <citation type="submission" date="2024-05" db="EMBL/GenBank/DDBJ databases">
        <authorList>
            <person name="Wallberg A."/>
        </authorList>
    </citation>
    <scope>NUCLEOTIDE SEQUENCE [LARGE SCALE GENOMIC DNA]</scope>
</reference>
<evidence type="ECO:0000313" key="2">
    <source>
        <dbReference type="EMBL" id="CAL4147079.1"/>
    </source>
</evidence>
<dbReference type="InterPro" id="IPR015897">
    <property type="entry name" value="CHK_kinase-like"/>
</dbReference>
<keyword evidence="3" id="KW-1185">Reference proteome</keyword>
<comment type="caution">
    <text evidence="2">The sequence shown here is derived from an EMBL/GenBank/DDBJ whole genome shotgun (WGS) entry which is preliminary data.</text>
</comment>
<evidence type="ECO:0000313" key="3">
    <source>
        <dbReference type="Proteomes" id="UP001497623"/>
    </source>
</evidence>
<name>A0AAV2S0T2_MEGNR</name>
<dbReference type="SMART" id="SM00587">
    <property type="entry name" value="CHK"/>
    <property type="match status" value="1"/>
</dbReference>
<proteinExistence type="predicted"/>